<dbReference type="InterPro" id="IPR018860">
    <property type="entry name" value="APC_suCDC26"/>
</dbReference>
<protein>
    <submittedName>
        <fullName evidence="3">ATP-dependent RNA helicase</fullName>
    </submittedName>
</protein>
<feature type="compositionally biased region" description="Polar residues" evidence="2">
    <location>
        <begin position="27"/>
        <end position="43"/>
    </location>
</feature>
<evidence type="ECO:0000313" key="4">
    <source>
        <dbReference type="Proteomes" id="UP000298493"/>
    </source>
</evidence>
<dbReference type="GO" id="GO:0031145">
    <property type="term" value="P:anaphase-promoting complex-dependent catabolic process"/>
    <property type="evidence" value="ECO:0007669"/>
    <property type="project" value="InterPro"/>
</dbReference>
<dbReference type="EMBL" id="SNSC02000016">
    <property type="protein sequence ID" value="TID17450.1"/>
    <property type="molecule type" value="Genomic_DNA"/>
</dbReference>
<keyword evidence="1" id="KW-0833">Ubl conjugation pathway</keyword>
<organism evidence="3 4">
    <name type="scientific">Venturia nashicola</name>
    <dbReference type="NCBI Taxonomy" id="86259"/>
    <lineage>
        <taxon>Eukaryota</taxon>
        <taxon>Fungi</taxon>
        <taxon>Dikarya</taxon>
        <taxon>Ascomycota</taxon>
        <taxon>Pezizomycotina</taxon>
        <taxon>Dothideomycetes</taxon>
        <taxon>Pleosporomycetidae</taxon>
        <taxon>Venturiales</taxon>
        <taxon>Venturiaceae</taxon>
        <taxon>Venturia</taxon>
    </lineage>
</organism>
<dbReference type="OrthoDB" id="3846514at2759"/>
<dbReference type="GO" id="GO:0005680">
    <property type="term" value="C:anaphase-promoting complex"/>
    <property type="evidence" value="ECO:0007669"/>
    <property type="project" value="InterPro"/>
</dbReference>
<comment type="caution">
    <text evidence="3">The sequence shown here is derived from an EMBL/GenBank/DDBJ whole genome shotgun (WGS) entry which is preliminary data.</text>
</comment>
<evidence type="ECO:0000256" key="1">
    <source>
        <dbReference type="ARBA" id="ARBA00022786"/>
    </source>
</evidence>
<keyword evidence="3" id="KW-0547">Nucleotide-binding</keyword>
<evidence type="ECO:0000313" key="3">
    <source>
        <dbReference type="EMBL" id="TID17450.1"/>
    </source>
</evidence>
<gene>
    <name evidence="3" type="ORF">E6O75_ATG08196</name>
</gene>
<name>A0A4Z1P163_9PEZI</name>
<evidence type="ECO:0000256" key="2">
    <source>
        <dbReference type="SAM" id="MobiDB-lite"/>
    </source>
</evidence>
<keyword evidence="4" id="KW-1185">Reference proteome</keyword>
<sequence>MLRREPTKIKLDQNDIARYDESKQQRTQEQFQNSQFTETSFEGSGSGKPADQNARGGRTKEQRILGNASGR</sequence>
<keyword evidence="3" id="KW-0347">Helicase</keyword>
<reference evidence="3 4" key="1">
    <citation type="submission" date="2019-04" db="EMBL/GenBank/DDBJ databases">
        <title>High contiguity whole genome sequence and gene annotation resource for two Venturia nashicola isolates.</title>
        <authorList>
            <person name="Prokchorchik M."/>
            <person name="Won K."/>
            <person name="Lee Y."/>
            <person name="Choi E.D."/>
            <person name="Segonzac C."/>
            <person name="Sohn K.H."/>
        </authorList>
    </citation>
    <scope>NUCLEOTIDE SEQUENCE [LARGE SCALE GENOMIC DNA]</scope>
    <source>
        <strain evidence="3 4">PRI2</strain>
    </source>
</reference>
<dbReference type="GO" id="GO:0004386">
    <property type="term" value="F:helicase activity"/>
    <property type="evidence" value="ECO:0007669"/>
    <property type="project" value="UniProtKB-KW"/>
</dbReference>
<dbReference type="Proteomes" id="UP000298493">
    <property type="component" value="Unassembled WGS sequence"/>
</dbReference>
<feature type="compositionally biased region" description="Basic and acidic residues" evidence="2">
    <location>
        <begin position="1"/>
        <end position="26"/>
    </location>
</feature>
<keyword evidence="3" id="KW-0067">ATP-binding</keyword>
<dbReference type="AlphaFoldDB" id="A0A4Z1P163"/>
<feature type="region of interest" description="Disordered" evidence="2">
    <location>
        <begin position="1"/>
        <end position="71"/>
    </location>
</feature>
<dbReference type="Pfam" id="PF10471">
    <property type="entry name" value="ANAPC_CDC26"/>
    <property type="match status" value="1"/>
</dbReference>
<proteinExistence type="predicted"/>
<accession>A0A4Z1P163</accession>
<keyword evidence="3" id="KW-0378">Hydrolase</keyword>